<organism evidence="2">
    <name type="scientific">marine sediment metagenome</name>
    <dbReference type="NCBI Taxonomy" id="412755"/>
    <lineage>
        <taxon>unclassified sequences</taxon>
        <taxon>metagenomes</taxon>
        <taxon>ecological metagenomes</taxon>
    </lineage>
</organism>
<feature type="transmembrane region" description="Helical" evidence="1">
    <location>
        <begin position="89"/>
        <end position="113"/>
    </location>
</feature>
<feature type="non-terminal residue" evidence="2">
    <location>
        <position position="1"/>
    </location>
</feature>
<reference evidence="2" key="1">
    <citation type="journal article" date="2014" name="Front. Microbiol.">
        <title>High frequency of phylogenetically diverse reductive dehalogenase-homologous genes in deep subseafloor sedimentary metagenomes.</title>
        <authorList>
            <person name="Kawai M."/>
            <person name="Futagami T."/>
            <person name="Toyoda A."/>
            <person name="Takaki Y."/>
            <person name="Nishi S."/>
            <person name="Hori S."/>
            <person name="Arai W."/>
            <person name="Tsubouchi T."/>
            <person name="Morono Y."/>
            <person name="Uchiyama I."/>
            <person name="Ito T."/>
            <person name="Fujiyama A."/>
            <person name="Inagaki F."/>
            <person name="Takami H."/>
        </authorList>
    </citation>
    <scope>NUCLEOTIDE SEQUENCE</scope>
    <source>
        <strain evidence="2">Expedition CK06-06</strain>
    </source>
</reference>
<feature type="transmembrane region" description="Helical" evidence="1">
    <location>
        <begin position="119"/>
        <end position="136"/>
    </location>
</feature>
<feature type="transmembrane region" description="Helical" evidence="1">
    <location>
        <begin position="148"/>
        <end position="174"/>
    </location>
</feature>
<sequence>TSKLENSLAIFIIYCLVFSLSRYIIIFIVNNIYINNMGKRKKVDIRKRRQKLIKEKQKEFQKKPTKEEKHAKVPLKDLDLRLAKETKLYWIRAITGALSAIIGRLIFGLIGWFLFSWMLIWWFIFPFIVSFFILKYEYDKEEWNWKKIILPGIGMFFFLFMICGVFTHTLLFFIQDFSSILELFV</sequence>
<keyword evidence="1" id="KW-1133">Transmembrane helix</keyword>
<dbReference type="AlphaFoldDB" id="X1B4W0"/>
<dbReference type="EMBL" id="BART01013357">
    <property type="protein sequence ID" value="GAG76342.1"/>
    <property type="molecule type" value="Genomic_DNA"/>
</dbReference>
<feature type="transmembrane region" description="Helical" evidence="1">
    <location>
        <begin position="6"/>
        <end position="33"/>
    </location>
</feature>
<evidence type="ECO:0000313" key="2">
    <source>
        <dbReference type="EMBL" id="GAG76342.1"/>
    </source>
</evidence>
<gene>
    <name evidence="2" type="ORF">S01H4_27355</name>
</gene>
<evidence type="ECO:0000256" key="1">
    <source>
        <dbReference type="SAM" id="Phobius"/>
    </source>
</evidence>
<comment type="caution">
    <text evidence="2">The sequence shown here is derived from an EMBL/GenBank/DDBJ whole genome shotgun (WGS) entry which is preliminary data.</text>
</comment>
<proteinExistence type="predicted"/>
<keyword evidence="1" id="KW-0472">Membrane</keyword>
<keyword evidence="1" id="KW-0812">Transmembrane</keyword>
<name>X1B4W0_9ZZZZ</name>
<protein>
    <submittedName>
        <fullName evidence="2">Uncharacterized protein</fullName>
    </submittedName>
</protein>
<accession>X1B4W0</accession>